<evidence type="ECO:0000256" key="6">
    <source>
        <dbReference type="ARBA" id="ARBA00022692"/>
    </source>
</evidence>
<dbReference type="RefSeq" id="WP_407049789.1">
    <property type="nucleotide sequence ID" value="NZ_CP158568.1"/>
</dbReference>
<dbReference type="InterPro" id="IPR051045">
    <property type="entry name" value="TonB-dependent_transducer"/>
</dbReference>
<dbReference type="PANTHER" id="PTHR33446:SF2">
    <property type="entry name" value="PROTEIN TONB"/>
    <property type="match status" value="1"/>
</dbReference>
<feature type="region of interest" description="Disordered" evidence="10">
    <location>
        <begin position="100"/>
        <end position="165"/>
    </location>
</feature>
<reference evidence="12" key="1">
    <citation type="submission" date="2024-06" db="EMBL/GenBank/DDBJ databases">
        <title>Methylostella associata gen. nov., sp. nov., a novel Ancalomicrobiaceae-affiliated facultatively methylotrophic bacteria that feed on methanotrophs of the genus Methylococcus.</title>
        <authorList>
            <person name="Saltykova V."/>
            <person name="Danilova O.V."/>
            <person name="Oshkin I.Y."/>
            <person name="Belova S.E."/>
            <person name="Pimenov N.V."/>
            <person name="Dedysh S.N."/>
        </authorList>
    </citation>
    <scope>NUCLEOTIDE SEQUENCE</scope>
    <source>
        <strain evidence="12">S20</strain>
    </source>
</reference>
<keyword evidence="3" id="KW-0813">Transport</keyword>
<keyword evidence="4" id="KW-1003">Cell membrane</keyword>
<feature type="compositionally biased region" description="Basic and acidic residues" evidence="10">
    <location>
        <begin position="118"/>
        <end position="127"/>
    </location>
</feature>
<organism evidence="12">
    <name type="scientific">Methyloraptor flagellatus</name>
    <dbReference type="NCBI Taxonomy" id="3162530"/>
    <lineage>
        <taxon>Bacteria</taxon>
        <taxon>Pseudomonadati</taxon>
        <taxon>Pseudomonadota</taxon>
        <taxon>Alphaproteobacteria</taxon>
        <taxon>Hyphomicrobiales</taxon>
        <taxon>Ancalomicrobiaceae</taxon>
        <taxon>Methyloraptor</taxon>
    </lineage>
</organism>
<evidence type="ECO:0000256" key="10">
    <source>
        <dbReference type="SAM" id="MobiDB-lite"/>
    </source>
</evidence>
<keyword evidence="6" id="KW-0812">Transmembrane</keyword>
<dbReference type="KEGG" id="mflg:ABS361_22345"/>
<feature type="domain" description="TonB C-terminal" evidence="11">
    <location>
        <begin position="182"/>
        <end position="273"/>
    </location>
</feature>
<evidence type="ECO:0000256" key="3">
    <source>
        <dbReference type="ARBA" id="ARBA00022448"/>
    </source>
</evidence>
<evidence type="ECO:0000256" key="2">
    <source>
        <dbReference type="ARBA" id="ARBA00006555"/>
    </source>
</evidence>
<dbReference type="PANTHER" id="PTHR33446">
    <property type="entry name" value="PROTEIN TONB-RELATED"/>
    <property type="match status" value="1"/>
</dbReference>
<keyword evidence="9" id="KW-0472">Membrane</keyword>
<dbReference type="AlphaFoldDB" id="A0AAU7XCU4"/>
<dbReference type="Gene3D" id="3.30.1150.10">
    <property type="match status" value="1"/>
</dbReference>
<keyword evidence="5" id="KW-0997">Cell inner membrane</keyword>
<evidence type="ECO:0000256" key="7">
    <source>
        <dbReference type="ARBA" id="ARBA00022927"/>
    </source>
</evidence>
<keyword evidence="7" id="KW-0653">Protein transport</keyword>
<evidence type="ECO:0000256" key="8">
    <source>
        <dbReference type="ARBA" id="ARBA00022989"/>
    </source>
</evidence>
<evidence type="ECO:0000256" key="4">
    <source>
        <dbReference type="ARBA" id="ARBA00022475"/>
    </source>
</evidence>
<evidence type="ECO:0000259" key="11">
    <source>
        <dbReference type="PROSITE" id="PS52015"/>
    </source>
</evidence>
<dbReference type="GO" id="GO:0055085">
    <property type="term" value="P:transmembrane transport"/>
    <property type="evidence" value="ECO:0007669"/>
    <property type="project" value="InterPro"/>
</dbReference>
<evidence type="ECO:0000256" key="5">
    <source>
        <dbReference type="ARBA" id="ARBA00022519"/>
    </source>
</evidence>
<dbReference type="PROSITE" id="PS52015">
    <property type="entry name" value="TONB_CTD"/>
    <property type="match status" value="1"/>
</dbReference>
<evidence type="ECO:0000313" key="12">
    <source>
        <dbReference type="EMBL" id="XBY44699.1"/>
    </source>
</evidence>
<proteinExistence type="inferred from homology"/>
<keyword evidence="8" id="KW-1133">Transmembrane helix</keyword>
<comment type="similarity">
    <text evidence="2">Belongs to the TonB family.</text>
</comment>
<dbReference type="InterPro" id="IPR006260">
    <property type="entry name" value="TonB/TolA_C"/>
</dbReference>
<dbReference type="SUPFAM" id="SSF74653">
    <property type="entry name" value="TolA/TonB C-terminal domain"/>
    <property type="match status" value="1"/>
</dbReference>
<dbReference type="GO" id="GO:0098797">
    <property type="term" value="C:plasma membrane protein complex"/>
    <property type="evidence" value="ECO:0007669"/>
    <property type="project" value="TreeGrafter"/>
</dbReference>
<dbReference type="GO" id="GO:0031992">
    <property type="term" value="F:energy transducer activity"/>
    <property type="evidence" value="ECO:0007669"/>
    <property type="project" value="TreeGrafter"/>
</dbReference>
<evidence type="ECO:0000256" key="9">
    <source>
        <dbReference type="ARBA" id="ARBA00023136"/>
    </source>
</evidence>
<name>A0AAU7XCU4_9HYPH</name>
<feature type="compositionally biased region" description="Low complexity" evidence="10">
    <location>
        <begin position="146"/>
        <end position="165"/>
    </location>
</feature>
<protein>
    <submittedName>
        <fullName evidence="12">Energy transducer TonB</fullName>
    </submittedName>
</protein>
<accession>A0AAU7XCU4</accession>
<dbReference type="NCBIfam" id="TIGR01352">
    <property type="entry name" value="tonB_Cterm"/>
    <property type="match status" value="1"/>
</dbReference>
<dbReference type="Pfam" id="PF03544">
    <property type="entry name" value="TonB_C"/>
    <property type="match status" value="1"/>
</dbReference>
<sequence length="273" mass="28547">MARRLASEHQLMPALAWGGAALLALTLHAGAVGIAMVQARIAPELVAEDVGAQMVIELAEVPAAPEDAEPAVAAAAEAADSAPTQEIDKKLSAAIETDLPTAAASPVDAPPELQVAQDKTREKQKEAEEQETTEAQEARNEPPPSAGSEAAAAAAQMTPVTAETVTAPAEGSVAVAETVPESWQRSVLAHLGRHKRYPQEARSKRAEGEVLISFTVDHGGRIRGATLTRSSGSPALDREALDMLKRAEPLPALPARVAAAEATLIIPIRYRLK</sequence>
<gene>
    <name evidence="12" type="ORF">ABS361_22345</name>
</gene>
<comment type="subcellular location">
    <subcellularLocation>
        <location evidence="1">Cell inner membrane</location>
        <topology evidence="1">Single-pass membrane protein</topology>
        <orientation evidence="1">Periplasmic side</orientation>
    </subcellularLocation>
</comment>
<dbReference type="GO" id="GO:0015031">
    <property type="term" value="P:protein transport"/>
    <property type="evidence" value="ECO:0007669"/>
    <property type="project" value="UniProtKB-KW"/>
</dbReference>
<evidence type="ECO:0000256" key="1">
    <source>
        <dbReference type="ARBA" id="ARBA00004383"/>
    </source>
</evidence>
<dbReference type="InterPro" id="IPR037682">
    <property type="entry name" value="TonB_C"/>
</dbReference>
<dbReference type="EMBL" id="CP158568">
    <property type="protein sequence ID" value="XBY44699.1"/>
    <property type="molecule type" value="Genomic_DNA"/>
</dbReference>